<gene>
    <name evidence="3" type="ORF">CALCODRAFT_504900</name>
</gene>
<feature type="signal peptide" evidence="2">
    <location>
        <begin position="1"/>
        <end position="23"/>
    </location>
</feature>
<dbReference type="AlphaFoldDB" id="A0A165C5T6"/>
<evidence type="ECO:0000256" key="1">
    <source>
        <dbReference type="SAM" id="MobiDB-lite"/>
    </source>
</evidence>
<feature type="compositionally biased region" description="Basic residues" evidence="1">
    <location>
        <begin position="101"/>
        <end position="114"/>
    </location>
</feature>
<dbReference type="OrthoDB" id="10432521at2759"/>
<feature type="region of interest" description="Disordered" evidence="1">
    <location>
        <begin position="27"/>
        <end position="49"/>
    </location>
</feature>
<evidence type="ECO:0000313" key="3">
    <source>
        <dbReference type="EMBL" id="KZT50281.1"/>
    </source>
</evidence>
<sequence length="114" mass="12404">MRFSFTHLIALVLLAVLSSPALAAPTVPGIGRHRNPATVSSRQASPATVAARAAAPAPIAVELPDLELKRTELDGEFERRMEARMEGVLGAMSEAKARNEQKKHKRARMARFHP</sequence>
<keyword evidence="2" id="KW-0732">Signal</keyword>
<proteinExistence type="predicted"/>
<protein>
    <submittedName>
        <fullName evidence="3">Uncharacterized protein</fullName>
    </submittedName>
</protein>
<feature type="chain" id="PRO_5007855878" evidence="2">
    <location>
        <begin position="24"/>
        <end position="114"/>
    </location>
</feature>
<feature type="region of interest" description="Disordered" evidence="1">
    <location>
        <begin position="94"/>
        <end position="114"/>
    </location>
</feature>
<accession>A0A165C5T6</accession>
<dbReference type="EMBL" id="KV424196">
    <property type="protein sequence ID" value="KZT50281.1"/>
    <property type="molecule type" value="Genomic_DNA"/>
</dbReference>
<keyword evidence="4" id="KW-1185">Reference proteome</keyword>
<dbReference type="Proteomes" id="UP000076842">
    <property type="component" value="Unassembled WGS sequence"/>
</dbReference>
<reference evidence="3 4" key="1">
    <citation type="journal article" date="2016" name="Mol. Biol. Evol.">
        <title>Comparative Genomics of Early-Diverging Mushroom-Forming Fungi Provides Insights into the Origins of Lignocellulose Decay Capabilities.</title>
        <authorList>
            <person name="Nagy L.G."/>
            <person name="Riley R."/>
            <person name="Tritt A."/>
            <person name="Adam C."/>
            <person name="Daum C."/>
            <person name="Floudas D."/>
            <person name="Sun H."/>
            <person name="Yadav J.S."/>
            <person name="Pangilinan J."/>
            <person name="Larsson K.H."/>
            <person name="Matsuura K."/>
            <person name="Barry K."/>
            <person name="Labutti K."/>
            <person name="Kuo R."/>
            <person name="Ohm R.A."/>
            <person name="Bhattacharya S.S."/>
            <person name="Shirouzu T."/>
            <person name="Yoshinaga Y."/>
            <person name="Martin F.M."/>
            <person name="Grigoriev I.V."/>
            <person name="Hibbett D.S."/>
        </authorList>
    </citation>
    <scope>NUCLEOTIDE SEQUENCE [LARGE SCALE GENOMIC DNA]</scope>
    <source>
        <strain evidence="3 4">HHB12733</strain>
    </source>
</reference>
<evidence type="ECO:0000256" key="2">
    <source>
        <dbReference type="SAM" id="SignalP"/>
    </source>
</evidence>
<name>A0A165C5T6_9BASI</name>
<dbReference type="InParanoid" id="A0A165C5T6"/>
<evidence type="ECO:0000313" key="4">
    <source>
        <dbReference type="Proteomes" id="UP000076842"/>
    </source>
</evidence>
<organism evidence="3 4">
    <name type="scientific">Calocera cornea HHB12733</name>
    <dbReference type="NCBI Taxonomy" id="1353952"/>
    <lineage>
        <taxon>Eukaryota</taxon>
        <taxon>Fungi</taxon>
        <taxon>Dikarya</taxon>
        <taxon>Basidiomycota</taxon>
        <taxon>Agaricomycotina</taxon>
        <taxon>Dacrymycetes</taxon>
        <taxon>Dacrymycetales</taxon>
        <taxon>Dacrymycetaceae</taxon>
        <taxon>Calocera</taxon>
    </lineage>
</organism>